<evidence type="ECO:0000313" key="2">
    <source>
        <dbReference type="EMBL" id="CAA9542269.1"/>
    </source>
</evidence>
<dbReference type="EMBL" id="CADCWH010000034">
    <property type="protein sequence ID" value="CAA9542269.1"/>
    <property type="molecule type" value="Genomic_DNA"/>
</dbReference>
<name>A0A6J4U9C4_9BACT</name>
<sequence>MTPGWTDRASTADPDPTSPKNGCQGPTSVGIVRLVADDWRF</sequence>
<accession>A0A6J4U9C4</accession>
<dbReference type="AlphaFoldDB" id="A0A6J4U9C4"/>
<organism evidence="2">
    <name type="scientific">uncultured Thermomicrobiales bacterium</name>
    <dbReference type="NCBI Taxonomy" id="1645740"/>
    <lineage>
        <taxon>Bacteria</taxon>
        <taxon>Pseudomonadati</taxon>
        <taxon>Thermomicrobiota</taxon>
        <taxon>Thermomicrobia</taxon>
        <taxon>Thermomicrobiales</taxon>
        <taxon>environmental samples</taxon>
    </lineage>
</organism>
<reference evidence="2" key="1">
    <citation type="submission" date="2020-02" db="EMBL/GenBank/DDBJ databases">
        <authorList>
            <person name="Meier V. D."/>
        </authorList>
    </citation>
    <scope>NUCLEOTIDE SEQUENCE</scope>
    <source>
        <strain evidence="2">AVDCRST_MAG70</strain>
    </source>
</reference>
<proteinExistence type="predicted"/>
<protein>
    <submittedName>
        <fullName evidence="2">Uncharacterized protein</fullName>
    </submittedName>
</protein>
<feature type="region of interest" description="Disordered" evidence="1">
    <location>
        <begin position="1"/>
        <end position="29"/>
    </location>
</feature>
<evidence type="ECO:0000256" key="1">
    <source>
        <dbReference type="SAM" id="MobiDB-lite"/>
    </source>
</evidence>
<feature type="compositionally biased region" description="Polar residues" evidence="1">
    <location>
        <begin position="18"/>
        <end position="27"/>
    </location>
</feature>
<gene>
    <name evidence="2" type="ORF">AVDCRST_MAG70-202</name>
</gene>